<reference evidence="1 2" key="1">
    <citation type="submission" date="2018-06" db="EMBL/GenBank/DDBJ databases">
        <authorList>
            <consortium name="Pathogen Informatics"/>
            <person name="Doyle S."/>
        </authorList>
    </citation>
    <scope>NUCLEOTIDE SEQUENCE [LARGE SCALE GENOMIC DNA]</scope>
    <source>
        <strain evidence="1 2">NCTC12410</strain>
    </source>
</reference>
<organism evidence="1 2">
    <name type="scientific">Helicobacter canis</name>
    <dbReference type="NCBI Taxonomy" id="29419"/>
    <lineage>
        <taxon>Bacteria</taxon>
        <taxon>Pseudomonadati</taxon>
        <taxon>Campylobacterota</taxon>
        <taxon>Epsilonproteobacteria</taxon>
        <taxon>Campylobacterales</taxon>
        <taxon>Helicobacteraceae</taxon>
        <taxon>Helicobacter</taxon>
    </lineage>
</organism>
<dbReference type="Proteomes" id="UP000254841">
    <property type="component" value="Unassembled WGS sequence"/>
</dbReference>
<dbReference type="OrthoDB" id="5321913at2"/>
<evidence type="ECO:0000313" key="1">
    <source>
        <dbReference type="EMBL" id="STO97042.1"/>
    </source>
</evidence>
<proteinExistence type="predicted"/>
<name>A0A377J3G1_9HELI</name>
<dbReference type="AlphaFoldDB" id="A0A377J3G1"/>
<protein>
    <submittedName>
        <fullName evidence="1">Putative outer membrane protein</fullName>
    </submittedName>
</protein>
<dbReference type="EMBL" id="UGHV01000001">
    <property type="protein sequence ID" value="STO97042.1"/>
    <property type="molecule type" value="Genomic_DNA"/>
</dbReference>
<accession>A0A377J3G1</accession>
<gene>
    <name evidence="1" type="ORF">NCTC12410_00861</name>
</gene>
<sequence>MAQLTTLIIRTPLVLMVYACLFGLALAKQQKPAIDQVACDDLCQAITNRTAISRQKSGKYIGVGAGVSLLNGNTGNDGISINNDIASPYDNIIPIPSFGLRIGTISFFNQYIGVRGSFGFDMGFGKHSGMLTMISLGLDAIAEFPISRDHSAFLGGILGIGADAYLYYDKQDYNRWSRMKKAGEVYMQAGITAMLGKHNRVNLIYRFLPARRASHFSPTGVVSLEYGFKF</sequence>
<dbReference type="RefSeq" id="WP_115011317.1">
    <property type="nucleotide sequence ID" value="NZ_UGHV01000001.1"/>
</dbReference>
<evidence type="ECO:0000313" key="2">
    <source>
        <dbReference type="Proteomes" id="UP000254841"/>
    </source>
</evidence>